<dbReference type="AlphaFoldDB" id="A0A839QTN2"/>
<keyword evidence="3" id="KW-1185">Reference proteome</keyword>
<accession>A0A839QTN2</accession>
<keyword evidence="1" id="KW-0472">Membrane</keyword>
<feature type="transmembrane region" description="Helical" evidence="1">
    <location>
        <begin position="53"/>
        <end position="75"/>
    </location>
</feature>
<feature type="transmembrane region" description="Helical" evidence="1">
    <location>
        <begin position="450"/>
        <end position="470"/>
    </location>
</feature>
<feature type="transmembrane region" description="Helical" evidence="1">
    <location>
        <begin position="162"/>
        <end position="187"/>
    </location>
</feature>
<feature type="transmembrane region" description="Helical" evidence="1">
    <location>
        <begin position="410"/>
        <end position="430"/>
    </location>
</feature>
<feature type="transmembrane region" description="Helical" evidence="1">
    <location>
        <begin position="277"/>
        <end position="296"/>
    </location>
</feature>
<dbReference type="Proteomes" id="UP000568050">
    <property type="component" value="Unassembled WGS sequence"/>
</dbReference>
<reference evidence="2 3" key="1">
    <citation type="submission" date="2020-08" db="EMBL/GenBank/DDBJ databases">
        <title>Sequencing the genomes of 1000 actinobacteria strains.</title>
        <authorList>
            <person name="Klenk H.-P."/>
        </authorList>
    </citation>
    <scope>NUCLEOTIDE SEQUENCE [LARGE SCALE GENOMIC DNA]</scope>
    <source>
        <strain evidence="2 3">DSM 23040</strain>
    </source>
</reference>
<feature type="transmembrane region" description="Helical" evidence="1">
    <location>
        <begin position="221"/>
        <end position="239"/>
    </location>
</feature>
<feature type="transmembrane region" description="Helical" evidence="1">
    <location>
        <begin position="384"/>
        <end position="403"/>
    </location>
</feature>
<feature type="transmembrane region" description="Helical" evidence="1">
    <location>
        <begin position="96"/>
        <end position="119"/>
    </location>
</feature>
<feature type="transmembrane region" description="Helical" evidence="1">
    <location>
        <begin position="134"/>
        <end position="155"/>
    </location>
</feature>
<evidence type="ECO:0000313" key="3">
    <source>
        <dbReference type="Proteomes" id="UP000568050"/>
    </source>
</evidence>
<organism evidence="2 3">
    <name type="scientific">Helcobacillus massiliensis</name>
    <dbReference type="NCBI Taxonomy" id="521392"/>
    <lineage>
        <taxon>Bacteria</taxon>
        <taxon>Bacillati</taxon>
        <taxon>Actinomycetota</taxon>
        <taxon>Actinomycetes</taxon>
        <taxon>Micrococcales</taxon>
        <taxon>Dermabacteraceae</taxon>
        <taxon>Helcobacillus</taxon>
    </lineage>
</organism>
<dbReference type="RefSeq" id="WP_183374083.1">
    <property type="nucleotide sequence ID" value="NZ_CBCSFZ010000008.1"/>
</dbReference>
<comment type="caution">
    <text evidence="2">The sequence shown here is derived from an EMBL/GenBank/DDBJ whole genome shotgun (WGS) entry which is preliminary data.</text>
</comment>
<feature type="transmembrane region" description="Helical" evidence="1">
    <location>
        <begin position="21"/>
        <end position="41"/>
    </location>
</feature>
<sequence length="482" mass="50719">MMGALTPAIRAEAVRARGSAAAALPWVGIILAGISTAGILITPENQERAALLWQTLYVTGMAAPLMTLLAGLTTARETTARDGGTLWRATNPRTILVARFIVLAGLSALFHALAFWLVIPLSLAAGAPTDIPRLLWAGLACWVATLGLLALAFVLTERWGTIPVFLAAWVWQVIGALAAETTAWFAIPPTWAVRAMLPILGAHQNAEPLAASDPLATESPALALTLSVLLTVLVLVLRVRLPGTLRVERGTDSRPVGRRSTRESAVGAIRAMMRSRAVMPLCAAAILLAVATAAIYPNSYLLGLHTYAMLPLGACVIAVLTWQAVLPGWRVLILRKATVPTAVQAWLLLWVSFVSVAVTVTALANALRRGHGDAASLLAITQSGALWLILGIAGTLGALWITVRFGAGWALGAAVILIIVGVTLGGDILADTWLWILGPTAWPLSADTPQRFLAAALIASAFAVLTWLLSTRAMRNAPARAA</sequence>
<gene>
    <name evidence="2" type="ORF">FHX50_000457</name>
</gene>
<feature type="transmembrane region" description="Helical" evidence="1">
    <location>
        <begin position="308"/>
        <end position="333"/>
    </location>
</feature>
<evidence type="ECO:0000313" key="2">
    <source>
        <dbReference type="EMBL" id="MBB3022209.1"/>
    </source>
</evidence>
<dbReference type="EMBL" id="JACHWP010000001">
    <property type="protein sequence ID" value="MBB3022209.1"/>
    <property type="molecule type" value="Genomic_DNA"/>
</dbReference>
<keyword evidence="1" id="KW-1133">Transmembrane helix</keyword>
<keyword evidence="1" id="KW-0812">Transmembrane</keyword>
<protein>
    <submittedName>
        <fullName evidence="2">ABC-2 type transport system permease protein</fullName>
    </submittedName>
</protein>
<name>A0A839QTN2_9MICO</name>
<evidence type="ECO:0000256" key="1">
    <source>
        <dbReference type="SAM" id="Phobius"/>
    </source>
</evidence>
<proteinExistence type="predicted"/>
<feature type="transmembrane region" description="Helical" evidence="1">
    <location>
        <begin position="345"/>
        <end position="364"/>
    </location>
</feature>